<evidence type="ECO:0000259" key="2">
    <source>
        <dbReference type="Pfam" id="PF03732"/>
    </source>
</evidence>
<proteinExistence type="predicted"/>
<feature type="region of interest" description="Disordered" evidence="1">
    <location>
        <begin position="1"/>
        <end position="39"/>
    </location>
</feature>
<feature type="compositionally biased region" description="Basic and acidic residues" evidence="1">
    <location>
        <begin position="7"/>
        <end position="35"/>
    </location>
</feature>
<dbReference type="InterPro" id="IPR005162">
    <property type="entry name" value="Retrotrans_gag_dom"/>
</dbReference>
<comment type="caution">
    <text evidence="3">The sequence shown here is derived from an EMBL/GenBank/DDBJ whole genome shotgun (WGS) entry which is preliminary data.</text>
</comment>
<dbReference type="Proteomes" id="UP001188597">
    <property type="component" value="Unassembled WGS sequence"/>
</dbReference>
<evidence type="ECO:0000313" key="4">
    <source>
        <dbReference type="Proteomes" id="UP001188597"/>
    </source>
</evidence>
<dbReference type="Pfam" id="PF03732">
    <property type="entry name" value="Retrotrans_gag"/>
    <property type="match status" value="1"/>
</dbReference>
<organism evidence="3 4">
    <name type="scientific">Escallonia herrerae</name>
    <dbReference type="NCBI Taxonomy" id="1293975"/>
    <lineage>
        <taxon>Eukaryota</taxon>
        <taxon>Viridiplantae</taxon>
        <taxon>Streptophyta</taxon>
        <taxon>Embryophyta</taxon>
        <taxon>Tracheophyta</taxon>
        <taxon>Spermatophyta</taxon>
        <taxon>Magnoliopsida</taxon>
        <taxon>eudicotyledons</taxon>
        <taxon>Gunneridae</taxon>
        <taxon>Pentapetalae</taxon>
        <taxon>asterids</taxon>
        <taxon>campanulids</taxon>
        <taxon>Escalloniales</taxon>
        <taxon>Escalloniaceae</taxon>
        <taxon>Escallonia</taxon>
    </lineage>
</organism>
<sequence>MNKLKSKKGEESKSGDVGDADEALKQEDTNEHRDASPFGGYKNKESKFISAASLSVQQLLYMIASTIRAQYRGPSRETLMYSKPYTKRIDNMRMPVGRGPPYEAVVHSLKGNAFDWYTDLERESIDCWEEEMEQAFENHFYNTRRSVSMMELTNTKQRREEPAVDYINRFSSIELGL</sequence>
<name>A0AA89B1U2_9ASTE</name>
<gene>
    <name evidence="3" type="ORF">RJ639_003243</name>
</gene>
<evidence type="ECO:0000256" key="1">
    <source>
        <dbReference type="SAM" id="MobiDB-lite"/>
    </source>
</evidence>
<dbReference type="AlphaFoldDB" id="A0AA89B1U2"/>
<protein>
    <recommendedName>
        <fullName evidence="2">Retrotransposon gag domain-containing protein</fullName>
    </recommendedName>
</protein>
<feature type="domain" description="Retrotransposon gag" evidence="2">
    <location>
        <begin position="105"/>
        <end position="173"/>
    </location>
</feature>
<evidence type="ECO:0000313" key="3">
    <source>
        <dbReference type="EMBL" id="KAK3019156.1"/>
    </source>
</evidence>
<dbReference type="PANTHER" id="PTHR33437:SF2">
    <property type="entry name" value="OS06G0361200 PROTEIN"/>
    <property type="match status" value="1"/>
</dbReference>
<dbReference type="PANTHER" id="PTHR33437">
    <property type="entry name" value="OS06G0361200 PROTEIN"/>
    <property type="match status" value="1"/>
</dbReference>
<keyword evidence="4" id="KW-1185">Reference proteome</keyword>
<dbReference type="EMBL" id="JAVXUP010000895">
    <property type="protein sequence ID" value="KAK3019156.1"/>
    <property type="molecule type" value="Genomic_DNA"/>
</dbReference>
<accession>A0AA89B1U2</accession>
<reference evidence="3" key="1">
    <citation type="submission" date="2022-12" db="EMBL/GenBank/DDBJ databases">
        <title>Draft genome assemblies for two species of Escallonia (Escalloniales).</title>
        <authorList>
            <person name="Chanderbali A."/>
            <person name="Dervinis C."/>
            <person name="Anghel I."/>
            <person name="Soltis D."/>
            <person name="Soltis P."/>
            <person name="Zapata F."/>
        </authorList>
    </citation>
    <scope>NUCLEOTIDE SEQUENCE</scope>
    <source>
        <strain evidence="3">UCBG64.0493</strain>
        <tissue evidence="3">Leaf</tissue>
    </source>
</reference>